<feature type="compositionally biased region" description="Polar residues" evidence="1">
    <location>
        <begin position="663"/>
        <end position="679"/>
    </location>
</feature>
<feature type="domain" description="G-patch" evidence="2">
    <location>
        <begin position="687"/>
        <end position="732"/>
    </location>
</feature>
<feature type="compositionally biased region" description="Basic residues" evidence="1">
    <location>
        <begin position="362"/>
        <end position="378"/>
    </location>
</feature>
<dbReference type="InterPro" id="IPR034082">
    <property type="entry name" value="R3H_G-patch"/>
</dbReference>
<feature type="domain" description="G-patch" evidence="2">
    <location>
        <begin position="571"/>
        <end position="617"/>
    </location>
</feature>
<feature type="region of interest" description="Disordered" evidence="1">
    <location>
        <begin position="627"/>
        <end position="685"/>
    </location>
</feature>
<dbReference type="PANTHER" id="PTHR47423:SF2">
    <property type="entry name" value="PROTEIN SQS1"/>
    <property type="match status" value="1"/>
</dbReference>
<feature type="region of interest" description="Disordered" evidence="1">
    <location>
        <begin position="1"/>
        <end position="63"/>
    </location>
</feature>
<organism evidence="3 4">
    <name type="scientific">Chenopodium quinoa</name>
    <name type="common">Quinoa</name>
    <dbReference type="NCBI Taxonomy" id="63459"/>
    <lineage>
        <taxon>Eukaryota</taxon>
        <taxon>Viridiplantae</taxon>
        <taxon>Streptophyta</taxon>
        <taxon>Embryophyta</taxon>
        <taxon>Tracheophyta</taxon>
        <taxon>Spermatophyta</taxon>
        <taxon>Magnoliopsida</taxon>
        <taxon>eudicotyledons</taxon>
        <taxon>Gunneridae</taxon>
        <taxon>Pentapetalae</taxon>
        <taxon>Caryophyllales</taxon>
        <taxon>Chenopodiaceae</taxon>
        <taxon>Chenopodioideae</taxon>
        <taxon>Atripliceae</taxon>
        <taxon>Chenopodium</taxon>
    </lineage>
</organism>
<dbReference type="Proteomes" id="UP000596660">
    <property type="component" value="Unplaced"/>
</dbReference>
<dbReference type="Gene3D" id="3.30.1370.50">
    <property type="entry name" value="R3H-like domain"/>
    <property type="match status" value="1"/>
</dbReference>
<evidence type="ECO:0000259" key="2">
    <source>
        <dbReference type="PROSITE" id="PS50174"/>
    </source>
</evidence>
<dbReference type="Gramene" id="AUR62041455-RA">
    <property type="protein sequence ID" value="AUR62041455-RA:cds"/>
    <property type="gene ID" value="AUR62041455"/>
</dbReference>
<feature type="compositionally biased region" description="Basic residues" evidence="1">
    <location>
        <begin position="1"/>
        <end position="16"/>
    </location>
</feature>
<dbReference type="OMA" id="TFEMHTK"/>
<feature type="compositionally biased region" description="Polar residues" evidence="1">
    <location>
        <begin position="627"/>
        <end position="649"/>
    </location>
</feature>
<feature type="compositionally biased region" description="Acidic residues" evidence="1">
    <location>
        <begin position="177"/>
        <end position="188"/>
    </location>
</feature>
<dbReference type="InterPro" id="IPR000467">
    <property type="entry name" value="G_patch_dom"/>
</dbReference>
<dbReference type="SMART" id="SM00443">
    <property type="entry name" value="G_patch"/>
    <property type="match status" value="2"/>
</dbReference>
<keyword evidence="4" id="KW-1185">Reference proteome</keyword>
<dbReference type="PROSITE" id="PS50174">
    <property type="entry name" value="G_PATCH"/>
    <property type="match status" value="2"/>
</dbReference>
<feature type="compositionally biased region" description="Basic residues" evidence="1">
    <location>
        <begin position="305"/>
        <end position="319"/>
    </location>
</feature>
<evidence type="ECO:0000313" key="4">
    <source>
        <dbReference type="Proteomes" id="UP000596660"/>
    </source>
</evidence>
<feature type="region of interest" description="Disordered" evidence="1">
    <location>
        <begin position="487"/>
        <end position="521"/>
    </location>
</feature>
<accession>A0A803N6U7</accession>
<dbReference type="Pfam" id="PF01585">
    <property type="entry name" value="G-patch"/>
    <property type="match status" value="2"/>
</dbReference>
<dbReference type="InterPro" id="IPR036867">
    <property type="entry name" value="R3H_dom_sf"/>
</dbReference>
<reference evidence="3" key="2">
    <citation type="submission" date="2021-03" db="UniProtKB">
        <authorList>
            <consortium name="EnsemblPlants"/>
        </authorList>
    </citation>
    <scope>IDENTIFICATION</scope>
</reference>
<protein>
    <recommendedName>
        <fullName evidence="2">G-patch domain-containing protein</fullName>
    </recommendedName>
</protein>
<dbReference type="EnsemblPlants" id="AUR62041455-RA">
    <property type="protein sequence ID" value="AUR62041455-RA:cds"/>
    <property type="gene ID" value="AUR62041455"/>
</dbReference>
<dbReference type="PANTHER" id="PTHR47423">
    <property type="entry name" value="G-PATCH DOMAIN CONTAINING PROTEIN"/>
    <property type="match status" value="1"/>
</dbReference>
<dbReference type="AlphaFoldDB" id="A0A803N6U7"/>
<dbReference type="GO" id="GO:0003676">
    <property type="term" value="F:nucleic acid binding"/>
    <property type="evidence" value="ECO:0007669"/>
    <property type="project" value="InterPro"/>
</dbReference>
<evidence type="ECO:0000313" key="3">
    <source>
        <dbReference type="EnsemblPlants" id="AUR62041455-RA:cds"/>
    </source>
</evidence>
<sequence length="732" mass="79125">MGGGKRKPVKKSKPRRNQSLFVEGGILAGLDSPLSSTPRRGKNPNLRSGNSRNGSISDSKAAVKKSPPNFYRYDYPSIDFKAVGQSESCIGGKDEEGRSNGLQPVILLGSKENRVVAFEDVTPSMVPSEVVYRYEYNSDFVLGLGFSNILQNSASGELSQTIVLKGRERSNGFSTNEVEEDGNDDGSMDQDKYEDGSGFLHDFSDKTPASKKNSAFVSIGGVKFDSEGSSDFDSDIDDAIMDDYLDGIGGSSQILKSKWLASQNLDNHVLGDDTDDDSSNDAYGETLKKLSGVALQEASREYGRQKQRSKKKPPVKSKSKGTDVDWSSAMDDLMLVKDPRRQSAKKKHVAQFPQSWPSEGRKSKRFGRFPGEKKKHRKEMIAVKRRERMLRRGKLKHMVLSNIDMVSFPPMYPRDCSQVQRLAAIYRLKSGCLGSGKKRFVTVSRTQHTSMPSASDEIRLEKLIGSSKDDADFPVVNTPQSARAHVRSGSAQKKFTKKLADQQGSCSSKSGKIRSGTKPGGYNQPVSFVPCGVIQPEIVPVSTVELNDNSPQEIKAVDNSPSLIGSFEVHTKGFGSKMMAKMGYVEGEGLGKEGKGMASPIEVIQRPKSLGLGMAFVENSSETVNIATSGGSARNSTPNVRSAKNTTPKGGSARNFTPKGGSARNSTPKGGSARNSTPNIGAFEKHTKGFGSKMMAKMGFVEGMGLGRDSQGIVTPLSAVRRPKARGLGAEG</sequence>
<feature type="region of interest" description="Disordered" evidence="1">
    <location>
        <begin position="340"/>
        <end position="378"/>
    </location>
</feature>
<name>A0A803N6U7_CHEQI</name>
<evidence type="ECO:0000256" key="1">
    <source>
        <dbReference type="SAM" id="MobiDB-lite"/>
    </source>
</evidence>
<dbReference type="CDD" id="cd02646">
    <property type="entry name" value="R3H_G-patch"/>
    <property type="match status" value="1"/>
</dbReference>
<feature type="region of interest" description="Disordered" evidence="1">
    <location>
        <begin position="170"/>
        <end position="211"/>
    </location>
</feature>
<feature type="compositionally biased region" description="Polar residues" evidence="1">
    <location>
        <begin position="45"/>
        <end position="58"/>
    </location>
</feature>
<proteinExistence type="predicted"/>
<feature type="region of interest" description="Disordered" evidence="1">
    <location>
        <begin position="296"/>
        <end position="324"/>
    </location>
</feature>
<reference evidence="3" key="1">
    <citation type="journal article" date="2017" name="Nature">
        <title>The genome of Chenopodium quinoa.</title>
        <authorList>
            <person name="Jarvis D.E."/>
            <person name="Ho Y.S."/>
            <person name="Lightfoot D.J."/>
            <person name="Schmoeckel S.M."/>
            <person name="Li B."/>
            <person name="Borm T.J.A."/>
            <person name="Ohyanagi H."/>
            <person name="Mineta K."/>
            <person name="Michell C.T."/>
            <person name="Saber N."/>
            <person name="Kharbatia N.M."/>
            <person name="Rupper R.R."/>
            <person name="Sharp A.R."/>
            <person name="Dally N."/>
            <person name="Boughton B.A."/>
            <person name="Woo Y.H."/>
            <person name="Gao G."/>
            <person name="Schijlen E.G.W.M."/>
            <person name="Guo X."/>
            <person name="Momin A.A."/>
            <person name="Negrao S."/>
            <person name="Al-Babili S."/>
            <person name="Gehring C."/>
            <person name="Roessner U."/>
            <person name="Jung C."/>
            <person name="Murphy K."/>
            <person name="Arold S.T."/>
            <person name="Gojobori T."/>
            <person name="van der Linden C.G."/>
            <person name="van Loo E.N."/>
            <person name="Jellen E.N."/>
            <person name="Maughan P.J."/>
            <person name="Tester M."/>
        </authorList>
    </citation>
    <scope>NUCLEOTIDE SEQUENCE [LARGE SCALE GENOMIC DNA]</scope>
    <source>
        <strain evidence="3">cv. PI 614886</strain>
    </source>
</reference>